<dbReference type="Pfam" id="PF22290">
    <property type="entry name" value="DmmA-like_N"/>
    <property type="match status" value="1"/>
</dbReference>
<evidence type="ECO:0000259" key="7">
    <source>
        <dbReference type="PROSITE" id="PS51085"/>
    </source>
</evidence>
<dbReference type="InterPro" id="IPR036010">
    <property type="entry name" value="2Fe-2S_ferredoxin-like_sf"/>
</dbReference>
<dbReference type="HOGENOM" id="CLU_003827_17_0_4"/>
<evidence type="ECO:0000256" key="2">
    <source>
        <dbReference type="ARBA" id="ARBA00022714"/>
    </source>
</evidence>
<evidence type="ECO:0000313" key="10">
    <source>
        <dbReference type="Proteomes" id="UP000002743"/>
    </source>
</evidence>
<dbReference type="OrthoDB" id="544091at2"/>
<dbReference type="EMBL" id="CP001674">
    <property type="protein sequence ID" value="ACT51706.1"/>
    <property type="molecule type" value="Genomic_DNA"/>
</dbReference>
<reference evidence="10" key="1">
    <citation type="submission" date="2009-07" db="EMBL/GenBank/DDBJ databases">
        <title>Complete sequence of chromosome of Methylovorus sp. SIP3-4.</title>
        <authorList>
            <person name="Lucas S."/>
            <person name="Copeland A."/>
            <person name="Lapidus A."/>
            <person name="Glavina del Rio T."/>
            <person name="Tice H."/>
            <person name="Bruce D."/>
            <person name="Goodwin L."/>
            <person name="Pitluck S."/>
            <person name="Clum A."/>
            <person name="Larimer F."/>
            <person name="Land M."/>
            <person name="Hauser L."/>
            <person name="Kyrpides N."/>
            <person name="Mikhailova N."/>
            <person name="Kayluzhnaya M."/>
            <person name="Chistoserdova L."/>
        </authorList>
    </citation>
    <scope>NUCLEOTIDE SEQUENCE [LARGE SCALE GENOMIC DNA]</scope>
    <source>
        <strain evidence="10">SIP3-4</strain>
    </source>
</reference>
<dbReference type="PROSITE" id="PS51384">
    <property type="entry name" value="FAD_FR"/>
    <property type="match status" value="1"/>
</dbReference>
<accession>C6XAG5</accession>
<dbReference type="Proteomes" id="UP000002743">
    <property type="component" value="Chromosome"/>
</dbReference>
<name>C6XAG5_METGS</name>
<proteinExistence type="predicted"/>
<dbReference type="AlphaFoldDB" id="C6XAG5"/>
<keyword evidence="5" id="KW-0408">Iron</keyword>
<dbReference type="InterPro" id="IPR012675">
    <property type="entry name" value="Beta-grasp_dom_sf"/>
</dbReference>
<dbReference type="InterPro" id="IPR050415">
    <property type="entry name" value="MRET"/>
</dbReference>
<dbReference type="InterPro" id="IPR017938">
    <property type="entry name" value="Riboflavin_synthase-like_b-brl"/>
</dbReference>
<dbReference type="CDD" id="cd00207">
    <property type="entry name" value="fer2"/>
    <property type="match status" value="1"/>
</dbReference>
<dbReference type="SUPFAM" id="SSF63380">
    <property type="entry name" value="Riboflavin synthase domain-like"/>
    <property type="match status" value="1"/>
</dbReference>
<feature type="domain" description="2Fe-2S ferredoxin-type" evidence="7">
    <location>
        <begin position="228"/>
        <end position="317"/>
    </location>
</feature>
<dbReference type="PANTHER" id="PTHR47354:SF1">
    <property type="entry name" value="CARNITINE MONOOXYGENASE REDUCTASE SUBUNIT"/>
    <property type="match status" value="1"/>
</dbReference>
<evidence type="ECO:0000256" key="1">
    <source>
        <dbReference type="ARBA" id="ARBA00022630"/>
    </source>
</evidence>
<dbReference type="Pfam" id="PF00970">
    <property type="entry name" value="FAD_binding_6"/>
    <property type="match status" value="1"/>
</dbReference>
<dbReference type="GO" id="GO:0051537">
    <property type="term" value="F:2 iron, 2 sulfur cluster binding"/>
    <property type="evidence" value="ECO:0007669"/>
    <property type="project" value="UniProtKB-KW"/>
</dbReference>
<dbReference type="CDD" id="cd06185">
    <property type="entry name" value="PDR_like"/>
    <property type="match status" value="1"/>
</dbReference>
<evidence type="ECO:0000256" key="4">
    <source>
        <dbReference type="ARBA" id="ARBA00023002"/>
    </source>
</evidence>
<keyword evidence="2" id="KW-0001">2Fe-2S</keyword>
<dbReference type="InterPro" id="IPR008333">
    <property type="entry name" value="Cbr1-like_FAD-bd_dom"/>
</dbReference>
<dbReference type="PRINTS" id="PR00409">
    <property type="entry name" value="PHDIOXRDTASE"/>
</dbReference>
<dbReference type="PROSITE" id="PS51085">
    <property type="entry name" value="2FE2S_FER_2"/>
    <property type="match status" value="1"/>
</dbReference>
<keyword evidence="3" id="KW-0479">Metal-binding</keyword>
<dbReference type="eggNOG" id="COG1018">
    <property type="taxonomic scope" value="Bacteria"/>
</dbReference>
<dbReference type="RefSeq" id="WP_015830968.1">
    <property type="nucleotide sequence ID" value="NC_012969.1"/>
</dbReference>
<feature type="domain" description="FAD-binding FR-type" evidence="8">
    <location>
        <begin position="1"/>
        <end position="106"/>
    </location>
</feature>
<keyword evidence="1" id="KW-0285">Flavoprotein</keyword>
<organism evidence="9 10">
    <name type="scientific">Methylovorus glucosotrophus (strain SIP3-4)</name>
    <dbReference type="NCBI Taxonomy" id="582744"/>
    <lineage>
        <taxon>Bacteria</taxon>
        <taxon>Pseudomonadati</taxon>
        <taxon>Pseudomonadota</taxon>
        <taxon>Betaproteobacteria</taxon>
        <taxon>Nitrosomonadales</taxon>
        <taxon>Methylophilaceae</taxon>
        <taxon>Methylovorus</taxon>
    </lineage>
</organism>
<evidence type="ECO:0000256" key="3">
    <source>
        <dbReference type="ARBA" id="ARBA00022723"/>
    </source>
</evidence>
<dbReference type="InterPro" id="IPR054582">
    <property type="entry name" value="DmmA-like_N"/>
</dbReference>
<protein>
    <submittedName>
        <fullName evidence="9">Ferredoxin</fullName>
    </submittedName>
</protein>
<dbReference type="InterPro" id="IPR039261">
    <property type="entry name" value="FNR_nucleotide-bd"/>
</dbReference>
<keyword evidence="6" id="KW-0411">Iron-sulfur</keyword>
<dbReference type="STRING" id="582744.Msip34_2469"/>
<keyword evidence="10" id="KW-1185">Reference proteome</keyword>
<evidence type="ECO:0000256" key="6">
    <source>
        <dbReference type="ARBA" id="ARBA00023014"/>
    </source>
</evidence>
<dbReference type="GO" id="GO:0016491">
    <property type="term" value="F:oxidoreductase activity"/>
    <property type="evidence" value="ECO:0007669"/>
    <property type="project" value="UniProtKB-KW"/>
</dbReference>
<dbReference type="PANTHER" id="PTHR47354">
    <property type="entry name" value="NADH OXIDOREDUCTASE HCR"/>
    <property type="match status" value="1"/>
</dbReference>
<dbReference type="KEGG" id="mei:Msip34_2469"/>
<dbReference type="SUPFAM" id="SSF52343">
    <property type="entry name" value="Ferredoxin reductase-like, C-terminal NADP-linked domain"/>
    <property type="match status" value="1"/>
</dbReference>
<dbReference type="Gene3D" id="3.40.50.80">
    <property type="entry name" value="Nucleotide-binding domain of ferredoxin-NADP reductase (FNR) module"/>
    <property type="match status" value="1"/>
</dbReference>
<dbReference type="SUPFAM" id="SSF54292">
    <property type="entry name" value="2Fe-2S ferredoxin-like"/>
    <property type="match status" value="1"/>
</dbReference>
<dbReference type="InterPro" id="IPR017927">
    <property type="entry name" value="FAD-bd_FR_type"/>
</dbReference>
<dbReference type="Gene3D" id="3.10.20.30">
    <property type="match status" value="1"/>
</dbReference>
<keyword evidence="4" id="KW-0560">Oxidoreductase</keyword>
<sequence length="317" mass="34407">MSQLQVKVASIQDVSAGVRHFTLVDAHGGELPAFSGGSHIVVTMPAPGRTYRNAYSLLSSPEDRAHYEIAVHRQPQSRGGSIYMHEEVKVGSVLDISYPVNLFALSRVAKHHLLIAGGIGITPFMAQIHDLERLGGDYSLHYGFRSREHAAFADALKGRVSQRAVCYDESLGQRMDFDALLRAQPLGTHVYACGPQGMVEALVSTARALGWPEHHIHSEQFLAPPVGEPFTLKLSKSELEITVQGDMSMLEALEAAGVDAPSLCRGGACGRCELEVLGTDGELQHHDHYLSDADKASGRKIMPCVSRAKCGYLELNL</sequence>
<dbReference type="InterPro" id="IPR001041">
    <property type="entry name" value="2Fe-2S_ferredoxin-type"/>
</dbReference>
<reference evidence="9 10" key="2">
    <citation type="journal article" date="2011" name="J. Bacteriol.">
        <title>Genomes of three methylotrophs from a single niche uncover genetic and metabolic divergence of Methylophilaceae.</title>
        <authorList>
            <person name="Lapidus A."/>
            <person name="Clum A."/>
            <person name="Labutti K."/>
            <person name="Kaluzhnaya M.G."/>
            <person name="Lim S."/>
            <person name="Beck D.A."/>
            <person name="Glavina Del Rio T."/>
            <person name="Nolan M."/>
            <person name="Mavromatis K."/>
            <person name="Huntemann M."/>
            <person name="Lucas S."/>
            <person name="Lidstrom M.E."/>
            <person name="Ivanova N."/>
            <person name="Chistoserdova L."/>
        </authorList>
    </citation>
    <scope>NUCLEOTIDE SEQUENCE [LARGE SCALE GENOMIC DNA]</scope>
    <source>
        <strain evidence="9 10">SIP3-4</strain>
    </source>
</reference>
<dbReference type="Gene3D" id="2.40.30.10">
    <property type="entry name" value="Translation factors"/>
    <property type="match status" value="1"/>
</dbReference>
<dbReference type="GO" id="GO:0046872">
    <property type="term" value="F:metal ion binding"/>
    <property type="evidence" value="ECO:0007669"/>
    <property type="project" value="UniProtKB-KW"/>
</dbReference>
<evidence type="ECO:0000259" key="8">
    <source>
        <dbReference type="PROSITE" id="PS51384"/>
    </source>
</evidence>
<evidence type="ECO:0000256" key="5">
    <source>
        <dbReference type="ARBA" id="ARBA00023004"/>
    </source>
</evidence>
<evidence type="ECO:0000313" key="9">
    <source>
        <dbReference type="EMBL" id="ACT51706.1"/>
    </source>
</evidence>
<gene>
    <name evidence="9" type="ordered locus">Msip34_2469</name>
</gene>
<dbReference type="Pfam" id="PF00111">
    <property type="entry name" value="Fer2"/>
    <property type="match status" value="1"/>
</dbReference>